<dbReference type="RefSeq" id="YP_004322486.1">
    <property type="nucleotide sequence ID" value="NC_015280.1"/>
</dbReference>
<dbReference type="EMBL" id="GU071101">
    <property type="protein sequence ID" value="ADO98685.1"/>
    <property type="molecule type" value="Genomic_DNA"/>
</dbReference>
<sequence length="177" mass="20806">MSVMPNHCHNRVTFYSDDTTAILKLHKIWSSGLENDDNAETTKTVFGHFIPEPDWSTIPLNENTVKEYSWDKPRGELGECPKMIIDKETPFRSGLRFESTDIMDDRWYNWRVQNWGTKWDCYTLEIDDTDMPHGFEVNFETAWSPPEEVCNAIREQYDDLSISWFYDEPGCEIAGYL</sequence>
<name>E3SMP2_9CAUD</name>
<dbReference type="GeneID" id="10326974"/>
<protein>
    <recommendedName>
        <fullName evidence="1">YubB ferredoxin-like domain-containing protein</fullName>
    </recommendedName>
</protein>
<evidence type="ECO:0000259" key="1">
    <source>
        <dbReference type="Pfam" id="PF18406"/>
    </source>
</evidence>
<dbReference type="Pfam" id="PF18406">
    <property type="entry name" value="DUF1281_C"/>
    <property type="match status" value="1"/>
</dbReference>
<evidence type="ECO:0000313" key="2">
    <source>
        <dbReference type="EMBL" id="ADO98685.1"/>
    </source>
</evidence>
<reference evidence="2 3" key="1">
    <citation type="journal article" date="2010" name="Environ. Microbiol.">
        <title>Genomic analysis of oceanic cyanobacterial myoviruses compared with T4-like myoviruses from diverse hosts and environments.</title>
        <authorList>
            <person name="Sullivan M.B."/>
            <person name="Huang K.H."/>
            <person name="Ignacio-Espinoza J.C."/>
            <person name="Berlin A.M."/>
            <person name="Kelly L."/>
            <person name="Weigele P.R."/>
            <person name="DeFrancesco A.S."/>
            <person name="Kern S.E."/>
            <person name="Thompson L.R."/>
            <person name="Young S."/>
            <person name="Yandava C."/>
            <person name="Fu R."/>
            <person name="Krastins B."/>
            <person name="Chase M."/>
            <person name="Sarracino D."/>
            <person name="Osburne M.S."/>
            <person name="Henn M.R."/>
            <person name="Chisholm S.W."/>
        </authorList>
    </citation>
    <scope>NUCLEOTIDE SEQUENCE [LARGE SCALE GENOMIC DNA]</scope>
    <source>
        <strain evidence="2">M4-247</strain>
    </source>
</reference>
<dbReference type="KEGG" id="vg:10326974"/>
<keyword evidence="3" id="KW-1185">Reference proteome</keyword>
<dbReference type="OrthoDB" id="28876at10239"/>
<dbReference type="Proteomes" id="UP000006530">
    <property type="component" value="Segment"/>
</dbReference>
<organism evidence="2 3">
    <name type="scientific">Prochlorococcus phage P-HM1</name>
    <dbReference type="NCBI Taxonomy" id="445700"/>
    <lineage>
        <taxon>Viruses</taxon>
        <taxon>Duplodnaviria</taxon>
        <taxon>Heunggongvirae</taxon>
        <taxon>Uroviricota</taxon>
        <taxon>Caudoviricetes</taxon>
        <taxon>Eurybiavirus</taxon>
        <taxon>Eurybiavirus PHM2</taxon>
    </lineage>
</organism>
<evidence type="ECO:0000313" key="3">
    <source>
        <dbReference type="Proteomes" id="UP000006530"/>
    </source>
</evidence>
<proteinExistence type="predicted"/>
<feature type="domain" description="YubB ferredoxin-like" evidence="1">
    <location>
        <begin position="118"/>
        <end position="176"/>
    </location>
</feature>
<dbReference type="Gene3D" id="3.30.70.1270">
    <property type="entry name" value="Api92-like domains"/>
    <property type="match status" value="1"/>
</dbReference>
<gene>
    <name evidence="2" type="ORF">PHM1_061</name>
</gene>
<accession>E3SMP2</accession>
<dbReference type="InterPro" id="IPR041329">
    <property type="entry name" value="YubB_C"/>
</dbReference>